<protein>
    <recommendedName>
        <fullName evidence="2">histidine kinase</fullName>
        <ecNumber evidence="2">2.7.13.3</ecNumber>
    </recommendedName>
</protein>
<dbReference type="Gene3D" id="3.30.565.10">
    <property type="entry name" value="Histidine kinase-like ATPase, C-terminal domain"/>
    <property type="match status" value="1"/>
</dbReference>
<evidence type="ECO:0000313" key="7">
    <source>
        <dbReference type="Proteomes" id="UP000593910"/>
    </source>
</evidence>
<dbReference type="EMBL" id="CP041165">
    <property type="protein sequence ID" value="QOP42012.1"/>
    <property type="molecule type" value="Genomic_DNA"/>
</dbReference>
<sequence>MKNNPFNPENDIVIKRRKNPKGEYAHLNTTELLEAVKKSAHSTHRADLDILLEIFLERYNARQDELDKLNKDLEQRIKDEVQKSKQNQKRFEQQAKMAAMGEMMDAVAHQWKQPLNALSMMGDLLVMDYEAEELTLDSIKQMREDMQVQIDHMITTLSEFRNFFRTKEKNETFGLKRSTQSVALLVKDEFLKNNIEISIVPEHEVLIYGNENEFKHLILNIVNNAKDAFNEREIQNRKIAIDFMKDEQCTYLEISDNAGGIPEHIIKDIFKPEITTKPEGKGTGIGLYMSTQIAQKLGGLLSVKNGNDGAIFQLKIPNVNNV</sequence>
<dbReference type="SMART" id="SM00388">
    <property type="entry name" value="HisKA"/>
    <property type="match status" value="1"/>
</dbReference>
<accession>A0A7M1B052</accession>
<evidence type="ECO:0000313" key="6">
    <source>
        <dbReference type="EMBL" id="QOP42012.1"/>
    </source>
</evidence>
<dbReference type="SUPFAM" id="SSF55874">
    <property type="entry name" value="ATPase domain of HSP90 chaperone/DNA topoisomerase II/histidine kinase"/>
    <property type="match status" value="1"/>
</dbReference>
<dbReference type="Proteomes" id="UP000593910">
    <property type="component" value="Chromosome"/>
</dbReference>
<name>A0A7M1B052_9BACT</name>
<evidence type="ECO:0000256" key="3">
    <source>
        <dbReference type="ARBA" id="ARBA00022553"/>
    </source>
</evidence>
<dbReference type="PANTHER" id="PTHR43065">
    <property type="entry name" value="SENSOR HISTIDINE KINASE"/>
    <property type="match status" value="1"/>
</dbReference>
<gene>
    <name evidence="6" type="ORF">FJR03_09795</name>
</gene>
<keyword evidence="6" id="KW-0418">Kinase</keyword>
<dbReference type="InterPro" id="IPR003661">
    <property type="entry name" value="HisK_dim/P_dom"/>
</dbReference>
<dbReference type="RefSeq" id="WP_193113332.1">
    <property type="nucleotide sequence ID" value="NZ_CP041165.1"/>
</dbReference>
<keyword evidence="6" id="KW-0808">Transferase</keyword>
<dbReference type="SMART" id="SM00387">
    <property type="entry name" value="HATPase_c"/>
    <property type="match status" value="1"/>
</dbReference>
<dbReference type="Pfam" id="PF02518">
    <property type="entry name" value="HATPase_c"/>
    <property type="match status" value="1"/>
</dbReference>
<feature type="coiled-coil region" evidence="4">
    <location>
        <begin position="52"/>
        <end position="94"/>
    </location>
</feature>
<keyword evidence="3" id="KW-0597">Phosphoprotein</keyword>
<dbReference type="EC" id="2.7.13.3" evidence="2"/>
<dbReference type="PRINTS" id="PR00344">
    <property type="entry name" value="BCTRLSENSOR"/>
</dbReference>
<dbReference type="PROSITE" id="PS50109">
    <property type="entry name" value="HIS_KIN"/>
    <property type="match status" value="1"/>
</dbReference>
<dbReference type="KEGG" id="smax:FJR03_09795"/>
<dbReference type="InterPro" id="IPR036097">
    <property type="entry name" value="HisK_dim/P_sf"/>
</dbReference>
<evidence type="ECO:0000256" key="1">
    <source>
        <dbReference type="ARBA" id="ARBA00000085"/>
    </source>
</evidence>
<dbReference type="GO" id="GO:0000155">
    <property type="term" value="F:phosphorelay sensor kinase activity"/>
    <property type="evidence" value="ECO:0007669"/>
    <property type="project" value="InterPro"/>
</dbReference>
<dbReference type="InterPro" id="IPR036890">
    <property type="entry name" value="HATPase_C_sf"/>
</dbReference>
<dbReference type="AlphaFoldDB" id="A0A7M1B052"/>
<evidence type="ECO:0000259" key="5">
    <source>
        <dbReference type="PROSITE" id="PS50109"/>
    </source>
</evidence>
<evidence type="ECO:0000256" key="4">
    <source>
        <dbReference type="SAM" id="Coils"/>
    </source>
</evidence>
<reference evidence="6 7" key="1">
    <citation type="submission" date="2019-06" db="EMBL/GenBank/DDBJ databases">
        <title>Sulfurimonas gotlandica sp. nov., a chemoautotrophic and psychrotolerant epsilonproteobacterium isolated from a pelagic redoxcline, and an emended description of the genus Sulfurimonas.</title>
        <authorList>
            <person name="Wang S."/>
            <person name="Jiang L."/>
            <person name="Shao Z."/>
        </authorList>
    </citation>
    <scope>NUCLEOTIDE SEQUENCE [LARGE SCALE GENOMIC DNA]</scope>
    <source>
        <strain evidence="6 7">B2</strain>
    </source>
</reference>
<keyword evidence="7" id="KW-1185">Reference proteome</keyword>
<dbReference type="InterPro" id="IPR005467">
    <property type="entry name" value="His_kinase_dom"/>
</dbReference>
<dbReference type="CDD" id="cd00082">
    <property type="entry name" value="HisKA"/>
    <property type="match status" value="1"/>
</dbReference>
<organism evidence="6 7">
    <name type="scientific">Sulfurimonas marina</name>
    <dbReference type="NCBI Taxonomy" id="2590551"/>
    <lineage>
        <taxon>Bacteria</taxon>
        <taxon>Pseudomonadati</taxon>
        <taxon>Campylobacterota</taxon>
        <taxon>Epsilonproteobacteria</taxon>
        <taxon>Campylobacterales</taxon>
        <taxon>Sulfurimonadaceae</taxon>
        <taxon>Sulfurimonas</taxon>
    </lineage>
</organism>
<dbReference type="InterPro" id="IPR004358">
    <property type="entry name" value="Sig_transdc_His_kin-like_C"/>
</dbReference>
<comment type="catalytic activity">
    <reaction evidence="1">
        <text>ATP + protein L-histidine = ADP + protein N-phospho-L-histidine.</text>
        <dbReference type="EC" id="2.7.13.3"/>
    </reaction>
</comment>
<dbReference type="PANTHER" id="PTHR43065:SF42">
    <property type="entry name" value="TWO-COMPONENT SENSOR PPRA"/>
    <property type="match status" value="1"/>
</dbReference>
<proteinExistence type="predicted"/>
<keyword evidence="4" id="KW-0175">Coiled coil</keyword>
<evidence type="ECO:0000256" key="2">
    <source>
        <dbReference type="ARBA" id="ARBA00012438"/>
    </source>
</evidence>
<dbReference type="InterPro" id="IPR003594">
    <property type="entry name" value="HATPase_dom"/>
</dbReference>
<feature type="domain" description="Histidine kinase" evidence="5">
    <location>
        <begin position="106"/>
        <end position="320"/>
    </location>
</feature>
<dbReference type="SUPFAM" id="SSF47384">
    <property type="entry name" value="Homodimeric domain of signal transducing histidine kinase"/>
    <property type="match status" value="1"/>
</dbReference>
<dbReference type="Gene3D" id="1.10.287.130">
    <property type="match status" value="1"/>
</dbReference>